<feature type="domain" description="CzcB-like barrel-sandwich hybrid" evidence="4">
    <location>
        <begin position="69"/>
        <end position="204"/>
    </location>
</feature>
<dbReference type="InterPro" id="IPR051909">
    <property type="entry name" value="MFP_Cation_Efflux"/>
</dbReference>
<dbReference type="RefSeq" id="WP_338239009.1">
    <property type="nucleotide sequence ID" value="NZ_BQKE01000003.1"/>
</dbReference>
<dbReference type="PANTHER" id="PTHR30097:SF4">
    <property type="entry name" value="SLR6042 PROTEIN"/>
    <property type="match status" value="1"/>
</dbReference>
<evidence type="ECO:0000259" key="4">
    <source>
        <dbReference type="Pfam" id="PF25973"/>
    </source>
</evidence>
<comment type="caution">
    <text evidence="5">The sequence shown here is derived from an EMBL/GenBank/DDBJ whole genome shotgun (WGS) entry which is preliminary data.</text>
</comment>
<feature type="domain" description="CusB-like beta-barrel" evidence="3">
    <location>
        <begin position="208"/>
        <end position="280"/>
    </location>
</feature>
<dbReference type="Gene3D" id="2.40.30.170">
    <property type="match status" value="1"/>
</dbReference>
<dbReference type="Pfam" id="PF25954">
    <property type="entry name" value="Beta-barrel_RND_2"/>
    <property type="match status" value="1"/>
</dbReference>
<dbReference type="InterPro" id="IPR058792">
    <property type="entry name" value="Beta-barrel_RND_2"/>
</dbReference>
<dbReference type="InterPro" id="IPR058647">
    <property type="entry name" value="BSH_CzcB-like"/>
</dbReference>
<dbReference type="InterPro" id="IPR006143">
    <property type="entry name" value="RND_pump_MFP"/>
</dbReference>
<dbReference type="AlphaFoldDB" id="A0AAN4W1A9"/>
<evidence type="ECO:0000313" key="6">
    <source>
        <dbReference type="Proteomes" id="UP001310022"/>
    </source>
</evidence>
<dbReference type="GO" id="GO:0015679">
    <property type="term" value="P:plasma membrane copper ion transport"/>
    <property type="evidence" value="ECO:0007669"/>
    <property type="project" value="TreeGrafter"/>
</dbReference>
<dbReference type="Proteomes" id="UP001310022">
    <property type="component" value="Unassembled WGS sequence"/>
</dbReference>
<keyword evidence="2" id="KW-0813">Transport</keyword>
<evidence type="ECO:0000256" key="1">
    <source>
        <dbReference type="ARBA" id="ARBA00009477"/>
    </source>
</evidence>
<reference evidence="5 6" key="1">
    <citation type="submission" date="2021-12" db="EMBL/GenBank/DDBJ databases">
        <title>Genome sequencing of bacteria with rrn-lacking chromosome and rrn-plasmid.</title>
        <authorList>
            <person name="Anda M."/>
            <person name="Iwasaki W."/>
        </authorList>
    </citation>
    <scope>NUCLEOTIDE SEQUENCE [LARGE SCALE GENOMIC DNA]</scope>
    <source>
        <strain evidence="5 6">NBRC 15940</strain>
    </source>
</reference>
<dbReference type="Pfam" id="PF25973">
    <property type="entry name" value="BSH_CzcB"/>
    <property type="match status" value="1"/>
</dbReference>
<protein>
    <submittedName>
        <fullName evidence="5">Hemolysin D</fullName>
    </submittedName>
</protein>
<dbReference type="SUPFAM" id="SSF111369">
    <property type="entry name" value="HlyD-like secretion proteins"/>
    <property type="match status" value="1"/>
</dbReference>
<name>A0AAN4W1A9_9BACT</name>
<dbReference type="Gene3D" id="2.40.420.20">
    <property type="match status" value="1"/>
</dbReference>
<dbReference type="GO" id="GO:0060003">
    <property type="term" value="P:copper ion export"/>
    <property type="evidence" value="ECO:0007669"/>
    <property type="project" value="TreeGrafter"/>
</dbReference>
<comment type="similarity">
    <text evidence="1">Belongs to the membrane fusion protein (MFP) (TC 8.A.1) family.</text>
</comment>
<dbReference type="PANTHER" id="PTHR30097">
    <property type="entry name" value="CATION EFFLUX SYSTEM PROTEIN CUSB"/>
    <property type="match status" value="1"/>
</dbReference>
<evidence type="ECO:0000259" key="3">
    <source>
        <dbReference type="Pfam" id="PF25954"/>
    </source>
</evidence>
<accession>A0AAN4W1A9</accession>
<dbReference type="GO" id="GO:0030313">
    <property type="term" value="C:cell envelope"/>
    <property type="evidence" value="ECO:0007669"/>
    <property type="project" value="TreeGrafter"/>
</dbReference>
<keyword evidence="6" id="KW-1185">Reference proteome</keyword>
<dbReference type="NCBIfam" id="TIGR01730">
    <property type="entry name" value="RND_mfp"/>
    <property type="match status" value="1"/>
</dbReference>
<dbReference type="GO" id="GO:0016020">
    <property type="term" value="C:membrane"/>
    <property type="evidence" value="ECO:0007669"/>
    <property type="project" value="InterPro"/>
</dbReference>
<dbReference type="FunFam" id="2.40.30.170:FF:000010">
    <property type="entry name" value="Efflux RND transporter periplasmic adaptor subunit"/>
    <property type="match status" value="1"/>
</dbReference>
<evidence type="ECO:0000256" key="2">
    <source>
        <dbReference type="ARBA" id="ARBA00022448"/>
    </source>
</evidence>
<sequence length="362" mass="40632">MKSYHLYILSSLFFAMACKGSKEDKQPVQLQSLAPQLKTTQVKLQIPQTSNHFTGKVEPLPDQELEIPSMFPGKVEQVNVNVGEQVAKGQVLATIRSSEMAELSKDLLSAQYEVRKEEKEYALTKDLYEAGMASEKDLIVADGELRSAQAEVLRMEQMLQILGDADGGIQKIKAPISGIITERNLKRNMLIGEDFDAPLFVVADLSEVYVSLNIYESDIRKIALGQEVKLSSISYPDETFTGKISQFVRVLDEETKVMKAKVKLENGDFLLMPQMFMDAYVVRKGDQPLATVPSSAIIFEDNQHYVITKSGAQCQKQPVQLWGEHQDKAFIQSGLQAEEEVVISYPLMVYNHLLKEEKFGNQ</sequence>
<evidence type="ECO:0000313" key="5">
    <source>
        <dbReference type="EMBL" id="GJM63914.1"/>
    </source>
</evidence>
<dbReference type="PROSITE" id="PS51257">
    <property type="entry name" value="PROKAR_LIPOPROTEIN"/>
    <property type="match status" value="1"/>
</dbReference>
<dbReference type="Gene3D" id="2.40.50.100">
    <property type="match status" value="1"/>
</dbReference>
<dbReference type="EMBL" id="BQKE01000003">
    <property type="protein sequence ID" value="GJM63914.1"/>
    <property type="molecule type" value="Genomic_DNA"/>
</dbReference>
<organism evidence="5 6">
    <name type="scientific">Persicobacter diffluens</name>
    <dbReference type="NCBI Taxonomy" id="981"/>
    <lineage>
        <taxon>Bacteria</taxon>
        <taxon>Pseudomonadati</taxon>
        <taxon>Bacteroidota</taxon>
        <taxon>Cytophagia</taxon>
        <taxon>Cytophagales</taxon>
        <taxon>Persicobacteraceae</taxon>
        <taxon>Persicobacter</taxon>
    </lineage>
</organism>
<dbReference type="GO" id="GO:0022857">
    <property type="term" value="F:transmembrane transporter activity"/>
    <property type="evidence" value="ECO:0007669"/>
    <property type="project" value="InterPro"/>
</dbReference>
<proteinExistence type="inferred from homology"/>
<gene>
    <name evidence="5" type="ORF">PEDI_44660</name>
</gene>